<dbReference type="KEGG" id="agl:PYTT_1534"/>
<dbReference type="AlphaFoldDB" id="A0A1H6LMB8"/>
<dbReference type="InterPro" id="IPR001173">
    <property type="entry name" value="Glyco_trans_2-like"/>
</dbReference>
<dbReference type="Gene3D" id="3.90.550.10">
    <property type="entry name" value="Spore Coat Polysaccharide Biosynthesis Protein SpsA, Chain A"/>
    <property type="match status" value="1"/>
</dbReference>
<keyword evidence="2 4" id="KW-0808">Transferase</keyword>
<name>A0A1H6LMB8_9BACT</name>
<protein>
    <submittedName>
        <fullName evidence="4">Nucleotide-diphospho-sugar transferases</fullName>
    </submittedName>
</protein>
<evidence type="ECO:0000256" key="2">
    <source>
        <dbReference type="ARBA" id="ARBA00022679"/>
    </source>
</evidence>
<dbReference type="RefSeq" id="WP_067777334.1">
    <property type="nucleotide sequence ID" value="NZ_LIGX01000035.1"/>
</dbReference>
<keyword evidence="1" id="KW-0328">Glycosyltransferase</keyword>
<dbReference type="CDD" id="cd00761">
    <property type="entry name" value="Glyco_tranf_GTA_type"/>
    <property type="match status" value="1"/>
</dbReference>
<sequence length="334" mass="38639">MPVLSIIVPVCNVEQYLAQCLDSLLNQSFRDFEIICIDDGSTDGSPAILDAYAQRDARVRVVHKKNSGYGHSMNIGLSMATGEFVGIVESDDFIAPDMYEVLIEAINRLQVPYVRCLWFDYWDDGNMHPSSSCLCGEQTEEHKASPLACTEIFHEHAAIWAGIYKRSWLEENDIRFLETPGASYQDSSFFFKVLAQCGEMGFVRLPLLYYRQSNPNASMKSRQKAFCAFDEVEEMERYCTARLPENGEAHDVLFRRAFAFFHWTFYRVSREWKLPVLRRARPVLRRLREQAPHAGQDMPPRELLLAQAMMHSPAVFLWRYYTGKVKERIFRQNG</sequence>
<dbReference type="SUPFAM" id="SSF53448">
    <property type="entry name" value="Nucleotide-diphospho-sugar transferases"/>
    <property type="match status" value="1"/>
</dbReference>
<dbReference type="InterPro" id="IPR029044">
    <property type="entry name" value="Nucleotide-diphossugar_trans"/>
</dbReference>
<dbReference type="PANTHER" id="PTHR22916:SF51">
    <property type="entry name" value="GLYCOSYLTRANSFERASE EPSH-RELATED"/>
    <property type="match status" value="1"/>
</dbReference>
<dbReference type="STRING" id="1679444.PYTT_1534"/>
<keyword evidence="5" id="KW-1185">Reference proteome</keyword>
<evidence type="ECO:0000313" key="5">
    <source>
        <dbReference type="Proteomes" id="UP000176204"/>
    </source>
</evidence>
<evidence type="ECO:0000259" key="3">
    <source>
        <dbReference type="Pfam" id="PF00535"/>
    </source>
</evidence>
<gene>
    <name evidence="4" type="ORF">PYTT_1534</name>
</gene>
<proteinExistence type="predicted"/>
<dbReference type="EMBL" id="LT629973">
    <property type="protein sequence ID" value="SEH89722.1"/>
    <property type="molecule type" value="Genomic_DNA"/>
</dbReference>
<evidence type="ECO:0000256" key="1">
    <source>
        <dbReference type="ARBA" id="ARBA00022676"/>
    </source>
</evidence>
<dbReference type="Proteomes" id="UP000176204">
    <property type="component" value="Chromosome I"/>
</dbReference>
<reference evidence="5" key="1">
    <citation type="submission" date="2016-09" db="EMBL/GenBank/DDBJ databases">
        <authorList>
            <person name="Koehorst J."/>
        </authorList>
    </citation>
    <scope>NUCLEOTIDE SEQUENCE [LARGE SCALE GENOMIC DNA]</scope>
</reference>
<evidence type="ECO:0000313" key="4">
    <source>
        <dbReference type="EMBL" id="SEH89722.1"/>
    </source>
</evidence>
<dbReference type="GO" id="GO:0016758">
    <property type="term" value="F:hexosyltransferase activity"/>
    <property type="evidence" value="ECO:0007669"/>
    <property type="project" value="UniProtKB-ARBA"/>
</dbReference>
<feature type="domain" description="Glycosyltransferase 2-like" evidence="3">
    <location>
        <begin position="5"/>
        <end position="111"/>
    </location>
</feature>
<dbReference type="PANTHER" id="PTHR22916">
    <property type="entry name" value="GLYCOSYLTRANSFERASE"/>
    <property type="match status" value="1"/>
</dbReference>
<organism evidence="4 5">
    <name type="scientific">Akkermansia glycaniphila</name>
    <dbReference type="NCBI Taxonomy" id="1679444"/>
    <lineage>
        <taxon>Bacteria</taxon>
        <taxon>Pseudomonadati</taxon>
        <taxon>Verrucomicrobiota</taxon>
        <taxon>Verrucomicrobiia</taxon>
        <taxon>Verrucomicrobiales</taxon>
        <taxon>Akkermansiaceae</taxon>
        <taxon>Akkermansia</taxon>
    </lineage>
</organism>
<dbReference type="Pfam" id="PF00535">
    <property type="entry name" value="Glycos_transf_2"/>
    <property type="match status" value="1"/>
</dbReference>
<accession>A0A1H6LMB8</accession>